<evidence type="ECO:0000256" key="1">
    <source>
        <dbReference type="SAM" id="SignalP"/>
    </source>
</evidence>
<dbReference type="InterPro" id="IPR051200">
    <property type="entry name" value="Host-pathogen_enzymatic-act"/>
</dbReference>
<name>A0ABN0WAW1_9ACTN</name>
<dbReference type="PANTHER" id="PTHR47197">
    <property type="entry name" value="PROTEIN NIRF"/>
    <property type="match status" value="1"/>
</dbReference>
<comment type="caution">
    <text evidence="2">The sequence shown here is derived from an EMBL/GenBank/DDBJ whole genome shotgun (WGS) entry which is preliminary data.</text>
</comment>
<dbReference type="SUPFAM" id="SSF63825">
    <property type="entry name" value="YWTD domain"/>
    <property type="match status" value="1"/>
</dbReference>
<dbReference type="EMBL" id="BAAABW010000001">
    <property type="protein sequence ID" value="GAA0331163.1"/>
    <property type="molecule type" value="Genomic_DNA"/>
</dbReference>
<dbReference type="InterPro" id="IPR011042">
    <property type="entry name" value="6-blade_b-propeller_TolB-like"/>
</dbReference>
<feature type="signal peptide" evidence="1">
    <location>
        <begin position="1"/>
        <end position="30"/>
    </location>
</feature>
<dbReference type="Gene3D" id="2.120.10.30">
    <property type="entry name" value="TolB, C-terminal domain"/>
    <property type="match status" value="1"/>
</dbReference>
<evidence type="ECO:0000313" key="2">
    <source>
        <dbReference type="EMBL" id="GAA0331163.1"/>
    </source>
</evidence>
<sequence length="428" mass="44838">MRNHLLRTATAVALAALAVGGQAVTTSAFAANGKAGAAPAVDCRAGVNCTKVGSGYGKATSVARVGNTAYVSDGNDGYVHGVDLAGGRTTSRTRAAGNAEGVAVDGDTLYVAGGLSHTLVSVTVGSRETPRTIATDLDYPRGVALDGAGNAYVTDKDHLYKVNLKTGEKTSVAIVWGAYGVALDGKGKAYVTGAYGDERLTEVDLGKGTTRDVAVRLPGARHVALDGAGHAYVVGSYGKLTKVTLSNGDKEVISTGLSDPRGLSLDLSAGDIYLTDADTGALYRVSGVLEPTGPLKANVVQRKAVEGRPGQEWLYPSVVVENTGNRRIGTERVLVEAPPEMLFMDNELTFTRYDDESKEIHVQCTPSSTKRTLTCPTVNLDLDPGRKWAVLYPAMSIRSEARPGDAYVNFKIGNPVFAEGTSKVNIKR</sequence>
<dbReference type="Gene3D" id="2.40.10.500">
    <property type="match status" value="1"/>
</dbReference>
<keyword evidence="1" id="KW-0732">Signal</keyword>
<evidence type="ECO:0000313" key="3">
    <source>
        <dbReference type="Proteomes" id="UP001500063"/>
    </source>
</evidence>
<keyword evidence="3" id="KW-1185">Reference proteome</keyword>
<organism evidence="2 3">
    <name type="scientific">Streptomyces blastmyceticus</name>
    <dbReference type="NCBI Taxonomy" id="68180"/>
    <lineage>
        <taxon>Bacteria</taxon>
        <taxon>Bacillati</taxon>
        <taxon>Actinomycetota</taxon>
        <taxon>Actinomycetes</taxon>
        <taxon>Kitasatosporales</taxon>
        <taxon>Streptomycetaceae</taxon>
        <taxon>Streptomyces</taxon>
    </lineage>
</organism>
<accession>A0ABN0WAW1</accession>
<reference evidence="2 3" key="1">
    <citation type="journal article" date="2019" name="Int. J. Syst. Evol. Microbiol.">
        <title>The Global Catalogue of Microorganisms (GCM) 10K type strain sequencing project: providing services to taxonomists for standard genome sequencing and annotation.</title>
        <authorList>
            <consortium name="The Broad Institute Genomics Platform"/>
            <consortium name="The Broad Institute Genome Sequencing Center for Infectious Disease"/>
            <person name="Wu L."/>
            <person name="Ma J."/>
        </authorList>
    </citation>
    <scope>NUCLEOTIDE SEQUENCE [LARGE SCALE GENOMIC DNA]</scope>
    <source>
        <strain evidence="2 3">JCM 4565</strain>
    </source>
</reference>
<proteinExistence type="predicted"/>
<feature type="chain" id="PRO_5046884253" evidence="1">
    <location>
        <begin position="31"/>
        <end position="428"/>
    </location>
</feature>
<dbReference type="PANTHER" id="PTHR47197:SF3">
    <property type="entry name" value="DIHYDRO-HEME D1 DEHYDROGENASE"/>
    <property type="match status" value="1"/>
</dbReference>
<dbReference type="Proteomes" id="UP001500063">
    <property type="component" value="Unassembled WGS sequence"/>
</dbReference>
<dbReference type="RefSeq" id="WP_344115341.1">
    <property type="nucleotide sequence ID" value="NZ_BAAABW010000001.1"/>
</dbReference>
<gene>
    <name evidence="2" type="ORF">GCM10010319_03920</name>
</gene>
<protein>
    <submittedName>
        <fullName evidence="2">Uncharacterized protein</fullName>
    </submittedName>
</protein>